<feature type="coiled-coil region" evidence="2">
    <location>
        <begin position="126"/>
        <end position="153"/>
    </location>
</feature>
<evidence type="ECO:0000313" key="3">
    <source>
        <dbReference type="EMBL" id="GAA2116135.1"/>
    </source>
</evidence>
<dbReference type="EMBL" id="BAAAPF010000030">
    <property type="protein sequence ID" value="GAA2116135.1"/>
    <property type="molecule type" value="Genomic_DNA"/>
</dbReference>
<proteinExistence type="inferred from homology"/>
<dbReference type="Proteomes" id="UP001500443">
    <property type="component" value="Unassembled WGS sequence"/>
</dbReference>
<protein>
    <recommendedName>
        <fullName evidence="5">PspA/IM30 family protein</fullName>
    </recommendedName>
</protein>
<dbReference type="Gene3D" id="1.10.357.10">
    <property type="entry name" value="Tetracycline Repressor, domain 2"/>
    <property type="match status" value="1"/>
</dbReference>
<dbReference type="PANTHER" id="PTHR31088">
    <property type="entry name" value="MEMBRANE-ASSOCIATED PROTEIN VIPP1, CHLOROPLASTIC"/>
    <property type="match status" value="1"/>
</dbReference>
<comment type="similarity">
    <text evidence="1">Belongs to the PspA/Vipp/IM30 family.</text>
</comment>
<dbReference type="InterPro" id="IPR007157">
    <property type="entry name" value="PspA_VIPP1"/>
</dbReference>
<evidence type="ECO:0008006" key="5">
    <source>
        <dbReference type="Google" id="ProtNLM"/>
    </source>
</evidence>
<evidence type="ECO:0000256" key="1">
    <source>
        <dbReference type="ARBA" id="ARBA00043985"/>
    </source>
</evidence>
<evidence type="ECO:0000256" key="2">
    <source>
        <dbReference type="SAM" id="Coils"/>
    </source>
</evidence>
<dbReference type="Pfam" id="PF04012">
    <property type="entry name" value="PspA_IM30"/>
    <property type="match status" value="1"/>
</dbReference>
<gene>
    <name evidence="3" type="ORF">GCM10009802_16440</name>
</gene>
<comment type="caution">
    <text evidence="3">The sequence shown here is derived from an EMBL/GenBank/DDBJ whole genome shotgun (WGS) entry which is preliminary data.</text>
</comment>
<dbReference type="RefSeq" id="WP_344289140.1">
    <property type="nucleotide sequence ID" value="NZ_BAAAPF010000030.1"/>
</dbReference>
<accession>A0ABN2XR72</accession>
<dbReference type="PANTHER" id="PTHR31088:SF6">
    <property type="entry name" value="PHAGE SHOCK PROTEIN A"/>
    <property type="match status" value="1"/>
</dbReference>
<organism evidence="3 4">
    <name type="scientific">Streptomyces synnematoformans</name>
    <dbReference type="NCBI Taxonomy" id="415721"/>
    <lineage>
        <taxon>Bacteria</taxon>
        <taxon>Bacillati</taxon>
        <taxon>Actinomycetota</taxon>
        <taxon>Actinomycetes</taxon>
        <taxon>Kitasatosporales</taxon>
        <taxon>Streptomycetaceae</taxon>
        <taxon>Streptomyces</taxon>
    </lineage>
</organism>
<name>A0ABN2XR72_9ACTN</name>
<sequence length="162" mass="17418">MTGRQTILGRTLRLARADVDALVDRAEDPQQTLDRLVRDYSDHIREAERAAATALGNLRLREADHRRAAGAADEWGAKARAAGRRADELPAGVAAALAGTFDDLARTALERQTTAESAATAAEPLIAAQTEVVERLKQNLDAMREKLAALDSRRDAARPGVA</sequence>
<keyword evidence="2" id="KW-0175">Coiled coil</keyword>
<keyword evidence="4" id="KW-1185">Reference proteome</keyword>
<reference evidence="3 4" key="1">
    <citation type="journal article" date="2019" name="Int. J. Syst. Evol. Microbiol.">
        <title>The Global Catalogue of Microorganisms (GCM) 10K type strain sequencing project: providing services to taxonomists for standard genome sequencing and annotation.</title>
        <authorList>
            <consortium name="The Broad Institute Genomics Platform"/>
            <consortium name="The Broad Institute Genome Sequencing Center for Infectious Disease"/>
            <person name="Wu L."/>
            <person name="Ma J."/>
        </authorList>
    </citation>
    <scope>NUCLEOTIDE SEQUENCE [LARGE SCALE GENOMIC DNA]</scope>
    <source>
        <strain evidence="3 4">JCM 15481</strain>
    </source>
</reference>
<evidence type="ECO:0000313" key="4">
    <source>
        <dbReference type="Proteomes" id="UP001500443"/>
    </source>
</evidence>